<evidence type="ECO:0000313" key="2">
    <source>
        <dbReference type="EMBL" id="CAH1644406.1"/>
    </source>
</evidence>
<protein>
    <submittedName>
        <fullName evidence="2">Uncharacterized protein</fullName>
    </submittedName>
</protein>
<gene>
    <name evidence="2" type="ORF">SPLIT_LOCUS9760</name>
</gene>
<keyword evidence="3" id="KW-1185">Reference proteome</keyword>
<proteinExistence type="predicted"/>
<evidence type="ECO:0000256" key="1">
    <source>
        <dbReference type="SAM" id="Phobius"/>
    </source>
</evidence>
<dbReference type="EMBL" id="LR824535">
    <property type="protein sequence ID" value="CAH1644406.1"/>
    <property type="molecule type" value="Genomic_DNA"/>
</dbReference>
<feature type="transmembrane region" description="Helical" evidence="1">
    <location>
        <begin position="80"/>
        <end position="105"/>
    </location>
</feature>
<name>A0A9P0N985_SPOLI</name>
<keyword evidence="1" id="KW-1133">Transmembrane helix</keyword>
<dbReference type="Proteomes" id="UP001153321">
    <property type="component" value="Chromosome 4"/>
</dbReference>
<keyword evidence="1" id="KW-0812">Transmembrane</keyword>
<keyword evidence="1" id="KW-0472">Membrane</keyword>
<sequence length="200" mass="19795">MEAMMSVSEGSDGVVRDGSGVNYRGGVDHGGSVDNGGGVVTGGLVHNSVETVVVVSGVLYFAHGTVRLNQGVAAVHGTTVAALVLGLVVAGVGVSHGVSVVVFGVRVFAMSDGDRGSVDYGGSMDDGSSVDNGSGVDDRGSVVGWGVVGSGVVCGSVVTDDALGGDCAVVHRQETSAGRGQHGAKGEHFGEHFALVNQSR</sequence>
<evidence type="ECO:0000313" key="3">
    <source>
        <dbReference type="Proteomes" id="UP001153321"/>
    </source>
</evidence>
<accession>A0A9P0N985</accession>
<dbReference type="AlphaFoldDB" id="A0A9P0N985"/>
<organism evidence="2 3">
    <name type="scientific">Spodoptera littoralis</name>
    <name type="common">Egyptian cotton leafworm</name>
    <dbReference type="NCBI Taxonomy" id="7109"/>
    <lineage>
        <taxon>Eukaryota</taxon>
        <taxon>Metazoa</taxon>
        <taxon>Ecdysozoa</taxon>
        <taxon>Arthropoda</taxon>
        <taxon>Hexapoda</taxon>
        <taxon>Insecta</taxon>
        <taxon>Pterygota</taxon>
        <taxon>Neoptera</taxon>
        <taxon>Endopterygota</taxon>
        <taxon>Lepidoptera</taxon>
        <taxon>Glossata</taxon>
        <taxon>Ditrysia</taxon>
        <taxon>Noctuoidea</taxon>
        <taxon>Noctuidae</taxon>
        <taxon>Amphipyrinae</taxon>
        <taxon>Spodoptera</taxon>
    </lineage>
</organism>
<reference evidence="2" key="1">
    <citation type="submission" date="2022-02" db="EMBL/GenBank/DDBJ databases">
        <authorList>
            <person name="King R."/>
        </authorList>
    </citation>
    <scope>NUCLEOTIDE SEQUENCE</scope>
</reference>